<dbReference type="Pfam" id="PF01915">
    <property type="entry name" value="Glyco_hydro_3_C"/>
    <property type="match status" value="1"/>
</dbReference>
<dbReference type="GO" id="GO:0009044">
    <property type="term" value="F:xylan 1,4-beta-xylosidase activity"/>
    <property type="evidence" value="ECO:0007669"/>
    <property type="project" value="InterPro"/>
</dbReference>
<evidence type="ECO:0000256" key="1">
    <source>
        <dbReference type="ARBA" id="ARBA00022801"/>
    </source>
</evidence>
<dbReference type="Gene3D" id="3.40.50.1700">
    <property type="entry name" value="Glycoside hydrolase family 3 C-terminal domain"/>
    <property type="match status" value="1"/>
</dbReference>
<organism evidence="4 5">
    <name type="scientific">Camellia sinensis var. sinensis</name>
    <name type="common">China tea</name>
    <dbReference type="NCBI Taxonomy" id="542762"/>
    <lineage>
        <taxon>Eukaryota</taxon>
        <taxon>Viridiplantae</taxon>
        <taxon>Streptophyta</taxon>
        <taxon>Embryophyta</taxon>
        <taxon>Tracheophyta</taxon>
        <taxon>Spermatophyta</taxon>
        <taxon>Magnoliopsida</taxon>
        <taxon>eudicotyledons</taxon>
        <taxon>Gunneridae</taxon>
        <taxon>Pentapetalae</taxon>
        <taxon>asterids</taxon>
        <taxon>Ericales</taxon>
        <taxon>Theaceae</taxon>
        <taxon>Camellia</taxon>
    </lineage>
</organism>
<feature type="domain" description="Glycoside hydrolase family 3 C-terminal" evidence="3">
    <location>
        <begin position="76"/>
        <end position="306"/>
    </location>
</feature>
<dbReference type="GO" id="GO:0031222">
    <property type="term" value="P:arabinan catabolic process"/>
    <property type="evidence" value="ECO:0007669"/>
    <property type="project" value="TreeGrafter"/>
</dbReference>
<evidence type="ECO:0000259" key="3">
    <source>
        <dbReference type="Pfam" id="PF01915"/>
    </source>
</evidence>
<dbReference type="PANTHER" id="PTHR42721:SF1">
    <property type="entry name" value="BETA-D-XYLOSIDASE 6-RELATED"/>
    <property type="match status" value="1"/>
</dbReference>
<dbReference type="GO" id="GO:0045493">
    <property type="term" value="P:xylan catabolic process"/>
    <property type="evidence" value="ECO:0007669"/>
    <property type="project" value="InterPro"/>
</dbReference>
<evidence type="ECO:0000313" key="4">
    <source>
        <dbReference type="EMBL" id="THF96868.1"/>
    </source>
</evidence>
<gene>
    <name evidence="4" type="ORF">TEA_021278</name>
</gene>
<accession>A0A4S4D3T5</accession>
<name>A0A4S4D3T5_CAMSN</name>
<dbReference type="InterPro" id="IPR036881">
    <property type="entry name" value="Glyco_hydro_3_C_sf"/>
</dbReference>
<keyword evidence="1" id="KW-0378">Hydrolase</keyword>
<dbReference type="SUPFAM" id="SSF51445">
    <property type="entry name" value="(Trans)glycosidases"/>
    <property type="match status" value="1"/>
</dbReference>
<dbReference type="InterPro" id="IPR017853">
    <property type="entry name" value="GH"/>
</dbReference>
<evidence type="ECO:0000256" key="2">
    <source>
        <dbReference type="ARBA" id="ARBA00023295"/>
    </source>
</evidence>
<protein>
    <recommendedName>
        <fullName evidence="3">Glycoside hydrolase family 3 C-terminal domain-containing protein</fullName>
    </recommendedName>
</protein>
<sequence length="462" mass="50193">MNCGTCFLQYTQLAIKQSKIQEDDIDRALLNLLSVQFRLEFFNREPGKGSFANLGPQDVCSAEHRKLALEAARQGIVLLKNDNKFLPLNQKLIASIAIIGPLANDSSQLGGDYAGVPCNSRSLFEGFWPNVSKTLYASGCSNIQCNSSDGFAEAVHVSRESDVVIVIAGLDLSQENEGRVRVSLLLPGQQMDLISAVSSANKAAIILILMGGGPIDVSFAKENPEIASILWIGYPGEAGGQAIAEVIFGKFNPGGRLPMTWYPESFTNVPMNDMSLRSNPSRGYPGRTYRFYTGDVVHEFGHGLSYSNYTFKFASLPDKVSLPTMTRVNKTADGIDYVDVDKITSCNLLRFQAVITVFNNRYGWESCRNAEGCGSNQGSVESGRGRTVANPGAEARAKELVADQQIDSGLIWEIVLVTMVQPAVTSGGAPCVHGGGGRDDHESPRKVCKMGMKRLRRLCFLI</sequence>
<dbReference type="EMBL" id="SDRB02012724">
    <property type="protein sequence ID" value="THF96868.1"/>
    <property type="molecule type" value="Genomic_DNA"/>
</dbReference>
<dbReference type="PANTHER" id="PTHR42721">
    <property type="entry name" value="SUGAR HYDROLASE-RELATED"/>
    <property type="match status" value="1"/>
</dbReference>
<dbReference type="SUPFAM" id="SSF52279">
    <property type="entry name" value="Beta-D-glucan exohydrolase, C-terminal domain"/>
    <property type="match status" value="1"/>
</dbReference>
<dbReference type="InterPro" id="IPR044993">
    <property type="entry name" value="BXL"/>
</dbReference>
<dbReference type="FunFam" id="3.40.50.1700:FF:000001">
    <property type="entry name" value="probable beta-D-xylosidase 2"/>
    <property type="match status" value="1"/>
</dbReference>
<keyword evidence="2" id="KW-0326">Glycosidase</keyword>
<reference evidence="4 5" key="1">
    <citation type="journal article" date="2018" name="Proc. Natl. Acad. Sci. U.S.A.">
        <title>Draft genome sequence of Camellia sinensis var. sinensis provides insights into the evolution of the tea genome and tea quality.</title>
        <authorList>
            <person name="Wei C."/>
            <person name="Yang H."/>
            <person name="Wang S."/>
            <person name="Zhao J."/>
            <person name="Liu C."/>
            <person name="Gao L."/>
            <person name="Xia E."/>
            <person name="Lu Y."/>
            <person name="Tai Y."/>
            <person name="She G."/>
            <person name="Sun J."/>
            <person name="Cao H."/>
            <person name="Tong W."/>
            <person name="Gao Q."/>
            <person name="Li Y."/>
            <person name="Deng W."/>
            <person name="Jiang X."/>
            <person name="Wang W."/>
            <person name="Chen Q."/>
            <person name="Zhang S."/>
            <person name="Li H."/>
            <person name="Wu J."/>
            <person name="Wang P."/>
            <person name="Li P."/>
            <person name="Shi C."/>
            <person name="Zheng F."/>
            <person name="Jian J."/>
            <person name="Huang B."/>
            <person name="Shan D."/>
            <person name="Shi M."/>
            <person name="Fang C."/>
            <person name="Yue Y."/>
            <person name="Li F."/>
            <person name="Li D."/>
            <person name="Wei S."/>
            <person name="Han B."/>
            <person name="Jiang C."/>
            <person name="Yin Y."/>
            <person name="Xia T."/>
            <person name="Zhang Z."/>
            <person name="Bennetzen J.L."/>
            <person name="Zhao S."/>
            <person name="Wan X."/>
        </authorList>
    </citation>
    <scope>NUCLEOTIDE SEQUENCE [LARGE SCALE GENOMIC DNA]</scope>
    <source>
        <strain evidence="5">cv. Shuchazao</strain>
        <tissue evidence="4">Leaf</tissue>
    </source>
</reference>
<dbReference type="STRING" id="542762.A0A4S4D3T5"/>
<proteinExistence type="predicted"/>
<evidence type="ECO:0000313" key="5">
    <source>
        <dbReference type="Proteomes" id="UP000306102"/>
    </source>
</evidence>
<dbReference type="GO" id="GO:0046556">
    <property type="term" value="F:alpha-L-arabinofuranosidase activity"/>
    <property type="evidence" value="ECO:0007669"/>
    <property type="project" value="TreeGrafter"/>
</dbReference>
<dbReference type="Proteomes" id="UP000306102">
    <property type="component" value="Unassembled WGS sequence"/>
</dbReference>
<dbReference type="InterPro" id="IPR002772">
    <property type="entry name" value="Glyco_hydro_3_C"/>
</dbReference>
<comment type="caution">
    <text evidence="4">The sequence shown here is derived from an EMBL/GenBank/DDBJ whole genome shotgun (WGS) entry which is preliminary data.</text>
</comment>
<keyword evidence="5" id="KW-1185">Reference proteome</keyword>
<dbReference type="AlphaFoldDB" id="A0A4S4D3T5"/>